<dbReference type="Pfam" id="PF13976">
    <property type="entry name" value="gag_pre-integrs"/>
    <property type="match status" value="1"/>
</dbReference>
<feature type="region of interest" description="Disordered" evidence="2">
    <location>
        <begin position="334"/>
        <end position="414"/>
    </location>
</feature>
<feature type="compositionally biased region" description="Low complexity" evidence="2">
    <location>
        <begin position="80"/>
        <end position="93"/>
    </location>
</feature>
<feature type="compositionally biased region" description="Low complexity" evidence="2">
    <location>
        <begin position="231"/>
        <end position="248"/>
    </location>
</feature>
<feature type="region of interest" description="Disordered" evidence="2">
    <location>
        <begin position="266"/>
        <end position="320"/>
    </location>
</feature>
<evidence type="ECO:0000259" key="3">
    <source>
        <dbReference type="PROSITE" id="PS50994"/>
    </source>
</evidence>
<feature type="compositionally biased region" description="Basic and acidic residues" evidence="2">
    <location>
        <begin position="213"/>
        <end position="225"/>
    </location>
</feature>
<dbReference type="PROSITE" id="PS50994">
    <property type="entry name" value="INTEGRASE"/>
    <property type="match status" value="1"/>
</dbReference>
<organism evidence="4 5">
    <name type="scientific">Aphanomyces euteiches</name>
    <dbReference type="NCBI Taxonomy" id="100861"/>
    <lineage>
        <taxon>Eukaryota</taxon>
        <taxon>Sar</taxon>
        <taxon>Stramenopiles</taxon>
        <taxon>Oomycota</taxon>
        <taxon>Saprolegniomycetes</taxon>
        <taxon>Saprolegniales</taxon>
        <taxon>Verrucalvaceae</taxon>
        <taxon>Aphanomyces</taxon>
    </lineage>
</organism>
<evidence type="ECO:0000256" key="1">
    <source>
        <dbReference type="ARBA" id="ARBA00022670"/>
    </source>
</evidence>
<dbReference type="Proteomes" id="UP000481153">
    <property type="component" value="Unassembled WGS sequence"/>
</dbReference>
<reference evidence="4 5" key="1">
    <citation type="submission" date="2019-07" db="EMBL/GenBank/DDBJ databases">
        <title>Genomics analysis of Aphanomyces spp. identifies a new class of oomycete effector associated with host adaptation.</title>
        <authorList>
            <person name="Gaulin E."/>
        </authorList>
    </citation>
    <scope>NUCLEOTIDE SEQUENCE [LARGE SCALE GENOMIC DNA]</scope>
    <source>
        <strain evidence="4 5">ATCC 201684</strain>
    </source>
</reference>
<gene>
    <name evidence="4" type="ORF">Ae201684_008009</name>
</gene>
<name>A0A6G0X6B7_9STRA</name>
<evidence type="ECO:0000256" key="2">
    <source>
        <dbReference type="SAM" id="MobiDB-lite"/>
    </source>
</evidence>
<feature type="region of interest" description="Disordered" evidence="2">
    <location>
        <begin position="172"/>
        <end position="248"/>
    </location>
</feature>
<dbReference type="InterPro" id="IPR054722">
    <property type="entry name" value="PolX-like_BBD"/>
</dbReference>
<proteinExistence type="predicted"/>
<dbReference type="GO" id="GO:0008233">
    <property type="term" value="F:peptidase activity"/>
    <property type="evidence" value="ECO:0007669"/>
    <property type="project" value="UniProtKB-KW"/>
</dbReference>
<evidence type="ECO:0000313" key="5">
    <source>
        <dbReference type="Proteomes" id="UP000481153"/>
    </source>
</evidence>
<feature type="compositionally biased region" description="Polar residues" evidence="2">
    <location>
        <begin position="383"/>
        <end position="412"/>
    </location>
</feature>
<dbReference type="GO" id="GO:0015074">
    <property type="term" value="P:DNA integration"/>
    <property type="evidence" value="ECO:0007669"/>
    <property type="project" value="InterPro"/>
</dbReference>
<sequence>MIPFDPVSRRDSLRSSAFGTPDSYDTRTATINAATSNAPPSEPTPYYPSSATSAPPLTYQPTCLVAPTNSFLTPSSFFSPQAHAAPTQPAPAHSSGLELAPPPAQPAVPSYAHPACHSYTDPRPICYYYGIPGHNSNHCMTLLAHYMREPKCMNVGFDPDVFHRTGKRLLELEQRRSRRSRQSVPRHSSRDNRDPLPGGAGGSHYRSSNGPSYDHHYRDRSHDRGYGGGKRSSSSHAGPSHGAPPANTASALAIYPAPLPPYVPLPPSSASSAPPQHDPTPFFFDYGSQSPYWPQSTPPGPTGPRWTLPPTRSPSSRLIPPKRLSYFEDNIVNSKRAKTDHTPVNPASTDGVSRPTTPSAAPLASSSSGQPSSTIPALAPIHNATTTSITPSPHGSQPAPSHALSRSNTSLVSGFPSHLSNPLIPVPQVHRLKVTVPIFPDNLVVALPSEPTKADLMALVPRGFNPPPSLQDLNDSDRVDIIPGPLPTVNHNGVPSPPSLKVLHDNVTQSYALQLNLGRCDPLPDGTPLPPVVQYSTPPEPLRSHWIIDSGATCSCTPYIEYFTSYEPCALVITVGNGATLPVLGYGPLSLNVTLLGNSFAKPPTQTSPSAITFSFALHCPLLAFNLLSVRHAISDSYQIIFPSPSMCHLLTPTNSCVEASANSMGLFSFHATPGSLKPVNFDKPGASTHKPVKPQHVVAANLLQHFRSFLDSVLAFQPSDGLLNDQSHIYAYYPGCFRFVNSLHPSTAPQVASPPFSSTTNPTYWHALHSILSPSPSRSFHEPRPISSDCFFSLISDSRLSNQDLVRLWHRRLGHPGHGAIDRLIKDHPELQVFKPRQLKDLLCETCAYAKSRRSPFNSSTVFRARTFLSLVHSDIWGPCSFPSPSGSRYFVVFVDDYSRYTWAHPIQRRSDLYQTYEQFRLDALSLFKRDIDVLTHAQPTDIGTLRSDNAGEYEKLARLITPKYHTRFTFSNAYSPQQNGVAEHRIGILVQKIHAMLIEGSLPKFLWTAALDYAAWLVNILPSTSNDGQSPYFRVFNTHPPLCYIKTFGCTAFVHIKQEARSSKLDPSSLKAMFVGLPSNRKGYTLMHLLSHQLIYSRDVSFFETEFPAINSIEAAAEYRLRARNDPNFIPTLQPNAPLPQLHAALDRPNTIIIDQPTPNPACLAAHFSSMEAAFPFVCSPTNPQQFILLQNFPKPLLWPPCQP</sequence>
<dbReference type="EMBL" id="VJMJ01000095">
    <property type="protein sequence ID" value="KAF0735529.1"/>
    <property type="molecule type" value="Genomic_DNA"/>
</dbReference>
<evidence type="ECO:0000313" key="4">
    <source>
        <dbReference type="EMBL" id="KAF0735529.1"/>
    </source>
</evidence>
<dbReference type="PANTHER" id="PTHR42648:SF28">
    <property type="entry name" value="TRANSPOSON-ENCODED PROTEIN WITH RIBONUCLEASE H-LIKE AND RETROVIRUS ZINC FINGER-LIKE DOMAINS"/>
    <property type="match status" value="1"/>
</dbReference>
<keyword evidence="5" id="KW-1185">Reference proteome</keyword>
<dbReference type="AlphaFoldDB" id="A0A6G0X6B7"/>
<dbReference type="VEuPathDB" id="FungiDB:AeMF1_020658"/>
<feature type="compositionally biased region" description="Low complexity" evidence="2">
    <location>
        <begin position="353"/>
        <end position="377"/>
    </location>
</feature>
<dbReference type="InterPro" id="IPR025724">
    <property type="entry name" value="GAG-pre-integrase_dom"/>
</dbReference>
<dbReference type="SUPFAM" id="SSF53098">
    <property type="entry name" value="Ribonuclease H-like"/>
    <property type="match status" value="1"/>
</dbReference>
<keyword evidence="1" id="KW-0645">Protease</keyword>
<dbReference type="InterPro" id="IPR001584">
    <property type="entry name" value="Integrase_cat-core"/>
</dbReference>
<dbReference type="InterPro" id="IPR012337">
    <property type="entry name" value="RNaseH-like_sf"/>
</dbReference>
<protein>
    <recommendedName>
        <fullName evidence="3">Integrase catalytic domain-containing protein</fullName>
    </recommendedName>
</protein>
<comment type="caution">
    <text evidence="4">The sequence shown here is derived from an EMBL/GenBank/DDBJ whole genome shotgun (WGS) entry which is preliminary data.</text>
</comment>
<dbReference type="InterPro" id="IPR039537">
    <property type="entry name" value="Retrotran_Ty1/copia-like"/>
</dbReference>
<dbReference type="Pfam" id="PF22936">
    <property type="entry name" value="Pol_BBD"/>
    <property type="match status" value="1"/>
</dbReference>
<dbReference type="Gene3D" id="3.30.420.10">
    <property type="entry name" value="Ribonuclease H-like superfamily/Ribonuclease H"/>
    <property type="match status" value="1"/>
</dbReference>
<dbReference type="VEuPathDB" id="FungiDB:AeMF1_021342"/>
<feature type="region of interest" description="Disordered" evidence="2">
    <location>
        <begin position="79"/>
        <end position="106"/>
    </location>
</feature>
<dbReference type="InterPro" id="IPR057670">
    <property type="entry name" value="SH3_retrovirus"/>
</dbReference>
<dbReference type="InterPro" id="IPR036397">
    <property type="entry name" value="RNaseH_sf"/>
</dbReference>
<feature type="compositionally biased region" description="Polar residues" evidence="2">
    <location>
        <begin position="26"/>
        <end position="37"/>
    </location>
</feature>
<dbReference type="GO" id="GO:0003676">
    <property type="term" value="F:nucleic acid binding"/>
    <property type="evidence" value="ECO:0007669"/>
    <property type="project" value="InterPro"/>
</dbReference>
<feature type="region of interest" description="Disordered" evidence="2">
    <location>
        <begin position="1"/>
        <end position="52"/>
    </location>
</feature>
<keyword evidence="1" id="KW-0378">Hydrolase</keyword>
<dbReference type="Pfam" id="PF25597">
    <property type="entry name" value="SH3_retrovirus"/>
    <property type="match status" value="1"/>
</dbReference>
<dbReference type="VEuPathDB" id="FungiDB:AeMF1_020535"/>
<dbReference type="GO" id="GO:0006508">
    <property type="term" value="P:proteolysis"/>
    <property type="evidence" value="ECO:0007669"/>
    <property type="project" value="UniProtKB-KW"/>
</dbReference>
<dbReference type="VEuPathDB" id="FungiDB:AeMF1_009006"/>
<feature type="domain" description="Integrase catalytic" evidence="3">
    <location>
        <begin position="853"/>
        <end position="1041"/>
    </location>
</feature>
<dbReference type="PANTHER" id="PTHR42648">
    <property type="entry name" value="TRANSPOSASE, PUTATIVE-RELATED"/>
    <property type="match status" value="1"/>
</dbReference>
<accession>A0A6G0X6B7</accession>